<evidence type="ECO:0000313" key="5">
    <source>
        <dbReference type="EMBL" id="MFG6467896.1"/>
    </source>
</evidence>
<dbReference type="Pfam" id="PF13487">
    <property type="entry name" value="HD_5"/>
    <property type="match status" value="1"/>
</dbReference>
<dbReference type="InterPro" id="IPR037522">
    <property type="entry name" value="HD_GYP_dom"/>
</dbReference>
<dbReference type="InterPro" id="IPR003607">
    <property type="entry name" value="HD/PDEase_dom"/>
</dbReference>
<evidence type="ECO:0000256" key="2">
    <source>
        <dbReference type="SAM" id="Coils"/>
    </source>
</evidence>
<dbReference type="SUPFAM" id="SSF52172">
    <property type="entry name" value="CheY-like"/>
    <property type="match status" value="1"/>
</dbReference>
<evidence type="ECO:0000259" key="4">
    <source>
        <dbReference type="PROSITE" id="PS51832"/>
    </source>
</evidence>
<sequence>MDTTLAPPAPSSKPAAAAPVVAAPPATLLFVDDEPAILSALRRLLRPLGHRVLLAESGAEALEILEKEPVDLVMSDMRMPQMDGAQLLQIVRQRWPDAMRLLLTGYADISSTIAAINQGEIHRYISKPWDDQELLLSLREALDRHRLAHENRILQKVTAEQYDQLQTANAKLDEMNRQLEGNNAQLEKRVASRTAELSQVNDMLGAAYQQLQTNFMLSIKVFAGLLELREGSLPGFSEKVGSLSQRLALKLGLSESQRTDCYAAGLLCEIGKIGLPDRMLRKAFSAMDDEERKRYCRHPLMAEAALMPLNDLRSVSRLVRQHQERVDGRGYPDGLSGDDVPIQAQLIGLAATYEGLMAGRLAEKRYTPEEAQEAIIKASGSHYSPALVDAFKKVMADAVAQEPPMREVKVNELAPGMVMGRDLISPRGTLLLSKGYMFDAAVIRTLNELVRREGLNVSFFVRTDMPKSASTAVAA</sequence>
<feature type="domain" description="Response regulatory" evidence="3">
    <location>
        <begin position="27"/>
        <end position="142"/>
    </location>
</feature>
<feature type="modified residue" description="4-aspartylphosphate" evidence="1">
    <location>
        <position position="76"/>
    </location>
</feature>
<evidence type="ECO:0000313" key="6">
    <source>
        <dbReference type="Proteomes" id="UP001606303"/>
    </source>
</evidence>
<evidence type="ECO:0000259" key="3">
    <source>
        <dbReference type="PROSITE" id="PS50110"/>
    </source>
</evidence>
<protein>
    <submittedName>
        <fullName evidence="5">HD domain-containing phosphohydrolase</fullName>
    </submittedName>
</protein>
<dbReference type="SMART" id="SM00448">
    <property type="entry name" value="REC"/>
    <property type="match status" value="1"/>
</dbReference>
<accession>A0ABW7H0Y4</accession>
<proteinExistence type="predicted"/>
<organism evidence="5 6">
    <name type="scientific">Pelomonas baiyunensis</name>
    <dbReference type="NCBI Taxonomy" id="3299026"/>
    <lineage>
        <taxon>Bacteria</taxon>
        <taxon>Pseudomonadati</taxon>
        <taxon>Pseudomonadota</taxon>
        <taxon>Betaproteobacteria</taxon>
        <taxon>Burkholderiales</taxon>
        <taxon>Sphaerotilaceae</taxon>
        <taxon>Roseateles</taxon>
    </lineage>
</organism>
<dbReference type="Pfam" id="PF00072">
    <property type="entry name" value="Response_reg"/>
    <property type="match status" value="1"/>
</dbReference>
<dbReference type="EMBL" id="JBIGIB010000004">
    <property type="protein sequence ID" value="MFG6467896.1"/>
    <property type="molecule type" value="Genomic_DNA"/>
</dbReference>
<keyword evidence="2" id="KW-0175">Coiled coil</keyword>
<dbReference type="CDD" id="cd17569">
    <property type="entry name" value="REC_HupR-like"/>
    <property type="match status" value="1"/>
</dbReference>
<dbReference type="SUPFAM" id="SSF109604">
    <property type="entry name" value="HD-domain/PDEase-like"/>
    <property type="match status" value="1"/>
</dbReference>
<dbReference type="PANTHER" id="PTHR45228:SF8">
    <property type="entry name" value="TWO-COMPONENT RESPONSE REGULATOR-RELATED"/>
    <property type="match status" value="1"/>
</dbReference>
<feature type="domain" description="HD-GYP" evidence="4">
    <location>
        <begin position="211"/>
        <end position="407"/>
    </location>
</feature>
<name>A0ABW7H0Y4_9BURK</name>
<keyword evidence="1" id="KW-0597">Phosphoprotein</keyword>
<evidence type="ECO:0000256" key="1">
    <source>
        <dbReference type="PROSITE-ProRule" id="PRU00169"/>
    </source>
</evidence>
<dbReference type="PROSITE" id="PS51832">
    <property type="entry name" value="HD_GYP"/>
    <property type="match status" value="1"/>
</dbReference>
<feature type="coiled-coil region" evidence="2">
    <location>
        <begin position="158"/>
        <end position="196"/>
    </location>
</feature>
<dbReference type="InterPro" id="IPR011006">
    <property type="entry name" value="CheY-like_superfamily"/>
</dbReference>
<dbReference type="RefSeq" id="WP_394385770.1">
    <property type="nucleotide sequence ID" value="NZ_JBIGIB010000004.1"/>
</dbReference>
<keyword evidence="6" id="KW-1185">Reference proteome</keyword>
<reference evidence="5 6" key="1">
    <citation type="submission" date="2024-08" db="EMBL/GenBank/DDBJ databases">
        <authorList>
            <person name="Lu H."/>
        </authorList>
    </citation>
    <scope>NUCLEOTIDE SEQUENCE [LARGE SCALE GENOMIC DNA]</scope>
    <source>
        <strain evidence="5 6">BYS87W</strain>
    </source>
</reference>
<dbReference type="PROSITE" id="PS50110">
    <property type="entry name" value="RESPONSE_REGULATORY"/>
    <property type="match status" value="1"/>
</dbReference>
<dbReference type="Proteomes" id="UP001606303">
    <property type="component" value="Unassembled WGS sequence"/>
</dbReference>
<dbReference type="Gene3D" id="3.40.50.2300">
    <property type="match status" value="1"/>
</dbReference>
<dbReference type="Gene3D" id="1.10.3210.10">
    <property type="entry name" value="Hypothetical protein af1432"/>
    <property type="match status" value="1"/>
</dbReference>
<dbReference type="InterPro" id="IPR052020">
    <property type="entry name" value="Cyclic_di-GMP/3'3'-cGAMP_PDE"/>
</dbReference>
<comment type="caution">
    <text evidence="5">The sequence shown here is derived from an EMBL/GenBank/DDBJ whole genome shotgun (WGS) entry which is preliminary data.</text>
</comment>
<dbReference type="PANTHER" id="PTHR45228">
    <property type="entry name" value="CYCLIC DI-GMP PHOSPHODIESTERASE TM_0186-RELATED"/>
    <property type="match status" value="1"/>
</dbReference>
<dbReference type="InterPro" id="IPR001789">
    <property type="entry name" value="Sig_transdc_resp-reg_receiver"/>
</dbReference>
<gene>
    <name evidence="5" type="ORF">ACG01O_14820</name>
</gene>
<dbReference type="CDD" id="cd00077">
    <property type="entry name" value="HDc"/>
    <property type="match status" value="1"/>
</dbReference>